<reference evidence="2 3" key="1">
    <citation type="submission" date="2017-04" db="EMBL/GenBank/DDBJ databases">
        <title>Complete Genome Sequence of the Bacillus horikoshii 20a strain from Cuatro Cienegas, Coahuila, Mexico.</title>
        <authorList>
            <person name="Zarza E."/>
            <person name="Alcaraz L.D."/>
            <person name="Aguilar-Salinas B."/>
            <person name="Islas A."/>
            <person name="Olmedo-Alvarez G."/>
        </authorList>
    </citation>
    <scope>NUCLEOTIDE SEQUENCE [LARGE SCALE GENOMIC DNA]</scope>
    <source>
        <strain evidence="2 3">20a</strain>
    </source>
</reference>
<protein>
    <submittedName>
        <fullName evidence="2">Uncharacterized protein</fullName>
    </submittedName>
</protein>
<dbReference type="RefSeq" id="WP_088016843.1">
    <property type="nucleotide sequence ID" value="NZ_CP020880.1"/>
</dbReference>
<evidence type="ECO:0000256" key="1">
    <source>
        <dbReference type="SAM" id="Phobius"/>
    </source>
</evidence>
<gene>
    <name evidence="2" type="ORF">B4U37_01940</name>
</gene>
<keyword evidence="1" id="KW-0812">Transmembrane</keyword>
<evidence type="ECO:0000313" key="3">
    <source>
        <dbReference type="Proteomes" id="UP000195573"/>
    </source>
</evidence>
<sequence length="71" mass="8362">MKKTIGKLTHFNMYILIISFLFVVFNLTLMNIIPTVTFGSFYAREIIALLFSFISLKLFFKVENRYAEEDV</sequence>
<keyword evidence="3" id="KW-1185">Reference proteome</keyword>
<accession>A0ABM6KER4</accession>
<name>A0ABM6KER4_9BACI</name>
<feature type="transmembrane region" description="Helical" evidence="1">
    <location>
        <begin position="12"/>
        <end position="33"/>
    </location>
</feature>
<dbReference type="EMBL" id="CP020880">
    <property type="protein sequence ID" value="ART74882.1"/>
    <property type="molecule type" value="Genomic_DNA"/>
</dbReference>
<dbReference type="GeneID" id="96737202"/>
<proteinExistence type="predicted"/>
<organism evidence="2 3">
    <name type="scientific">Sutcliffiella horikoshii</name>
    <dbReference type="NCBI Taxonomy" id="79883"/>
    <lineage>
        <taxon>Bacteria</taxon>
        <taxon>Bacillati</taxon>
        <taxon>Bacillota</taxon>
        <taxon>Bacilli</taxon>
        <taxon>Bacillales</taxon>
        <taxon>Bacillaceae</taxon>
        <taxon>Sutcliffiella</taxon>
    </lineage>
</organism>
<feature type="transmembrane region" description="Helical" evidence="1">
    <location>
        <begin position="39"/>
        <end position="60"/>
    </location>
</feature>
<evidence type="ECO:0000313" key="2">
    <source>
        <dbReference type="EMBL" id="ART74882.1"/>
    </source>
</evidence>
<keyword evidence="1" id="KW-0472">Membrane</keyword>
<keyword evidence="1" id="KW-1133">Transmembrane helix</keyword>
<dbReference type="Proteomes" id="UP000195573">
    <property type="component" value="Chromosome"/>
</dbReference>